<evidence type="ECO:0000313" key="2">
    <source>
        <dbReference type="EMBL" id="XAF71045.1"/>
    </source>
</evidence>
<evidence type="ECO:0000256" key="1">
    <source>
        <dbReference type="SAM" id="Phobius"/>
    </source>
</evidence>
<reference evidence="2 3" key="1">
    <citation type="journal article" date="2024" name="Pathogens">
        <title>Staphylococcus hsinchuensis sp. nov., Isolated from Soymilk.</title>
        <authorList>
            <person name="Wang Y.T."/>
            <person name="Lin Y.C."/>
            <person name="Hsieh Y.H."/>
            <person name="Lin Y.T."/>
            <person name="Hamada M."/>
            <person name="Chen C.C."/>
            <person name="Liou J.S."/>
            <person name="Lee A.Y."/>
            <person name="Zhang W.L."/>
            <person name="Chen Y.T."/>
            <person name="Huang C.H."/>
        </authorList>
    </citation>
    <scope>NUCLEOTIDE SEQUENCE [LARGE SCALE GENOMIC DNA]</scope>
    <source>
        <strain evidence="2 3">H164</strain>
    </source>
</reference>
<proteinExistence type="predicted"/>
<gene>
    <name evidence="2" type="ORF">QQM35_02690</name>
</gene>
<feature type="transmembrane region" description="Helical" evidence="1">
    <location>
        <begin position="7"/>
        <end position="25"/>
    </location>
</feature>
<sequence length="259" mass="30590">MTILILFLDALFFTILMIGSLFGLFKAVFDPMVVLIFWIASIICLVAAIYIRKHNLNKFKKEVSEKEESPYLRKNEYFYQAPFYLFGDMHIKIHGLEDGLWKPYFNNNFLKWLSDYNFISATGVKVTSMNNKVILKRTKLYQIRPYYQVFLNDKEIGTLEMERLIKGGIKQQTPFVFKDKHHTYKFHNAYFSTSTTITNEDKLKILKSNRSIWDLSTNSFTNRKGETHNIKLTEEATPYPVTLWIGLYIQVMINKQQQK</sequence>
<keyword evidence="1" id="KW-1133">Transmembrane helix</keyword>
<dbReference type="EMBL" id="CP128355">
    <property type="protein sequence ID" value="XAF71045.1"/>
    <property type="molecule type" value="Genomic_DNA"/>
</dbReference>
<evidence type="ECO:0000313" key="3">
    <source>
        <dbReference type="Proteomes" id="UP001436297"/>
    </source>
</evidence>
<evidence type="ECO:0008006" key="4">
    <source>
        <dbReference type="Google" id="ProtNLM"/>
    </source>
</evidence>
<keyword evidence="3" id="KW-1185">Reference proteome</keyword>
<organism evidence="2 3">
    <name type="scientific">Staphylococcus hsinchuensis</name>
    <dbReference type="NCBI Taxonomy" id="3051183"/>
    <lineage>
        <taxon>Bacteria</taxon>
        <taxon>Bacillati</taxon>
        <taxon>Bacillota</taxon>
        <taxon>Bacilli</taxon>
        <taxon>Bacillales</taxon>
        <taxon>Staphylococcaceae</taxon>
        <taxon>Staphylococcus</taxon>
    </lineage>
</organism>
<keyword evidence="1" id="KW-0472">Membrane</keyword>
<keyword evidence="1" id="KW-0812">Transmembrane</keyword>
<name>A0ABZ3EEP6_9STAP</name>
<feature type="transmembrane region" description="Helical" evidence="1">
    <location>
        <begin position="31"/>
        <end position="51"/>
    </location>
</feature>
<dbReference type="Proteomes" id="UP001436297">
    <property type="component" value="Chromosome"/>
</dbReference>
<dbReference type="RefSeq" id="WP_251521890.1">
    <property type="nucleotide sequence ID" value="NZ_CP128355.1"/>
</dbReference>
<protein>
    <recommendedName>
        <fullName evidence="4">DUF3137 domain-containing protein</fullName>
    </recommendedName>
</protein>
<accession>A0ABZ3EEP6</accession>